<comment type="caution">
    <text evidence="1">The sequence shown here is derived from an EMBL/GenBank/DDBJ whole genome shotgun (WGS) entry which is preliminary data.</text>
</comment>
<keyword evidence="2" id="KW-1185">Reference proteome</keyword>
<proteinExistence type="predicted"/>
<name>A0AAW1STZ1_9CHLO</name>
<evidence type="ECO:0000313" key="1">
    <source>
        <dbReference type="EMBL" id="KAK9856457.1"/>
    </source>
</evidence>
<dbReference type="AlphaFoldDB" id="A0AAW1STZ1"/>
<sequence length="129" mass="14496">MSDSTIPSIDTDRGPPFADREAVRVRLGSVEVSGIDNTSSNSYSKPWVKRWEEIVSQEAGKCVEVNCKRAADRGGHVWKTSDRSKRHCYIIPICRHHNLKQYDRGGNPGNFLTKPDTYGVKMSSHEAYA</sequence>
<evidence type="ECO:0000313" key="2">
    <source>
        <dbReference type="Proteomes" id="UP001485043"/>
    </source>
</evidence>
<protein>
    <submittedName>
        <fullName evidence="1">Uncharacterized protein</fullName>
    </submittedName>
</protein>
<dbReference type="EMBL" id="JALJOV010001012">
    <property type="protein sequence ID" value="KAK9856457.1"/>
    <property type="molecule type" value="Genomic_DNA"/>
</dbReference>
<reference evidence="1 2" key="1">
    <citation type="journal article" date="2024" name="Nat. Commun.">
        <title>Phylogenomics reveals the evolutionary origins of lichenization in chlorophyte algae.</title>
        <authorList>
            <person name="Puginier C."/>
            <person name="Libourel C."/>
            <person name="Otte J."/>
            <person name="Skaloud P."/>
            <person name="Haon M."/>
            <person name="Grisel S."/>
            <person name="Petersen M."/>
            <person name="Berrin J.G."/>
            <person name="Delaux P.M."/>
            <person name="Dal Grande F."/>
            <person name="Keller J."/>
        </authorList>
    </citation>
    <scope>NUCLEOTIDE SEQUENCE [LARGE SCALE GENOMIC DNA]</scope>
    <source>
        <strain evidence="1 2">SAG 2523</strain>
    </source>
</reference>
<dbReference type="Proteomes" id="UP001485043">
    <property type="component" value="Unassembled WGS sequence"/>
</dbReference>
<gene>
    <name evidence="1" type="ORF">WJX84_012181</name>
</gene>
<accession>A0AAW1STZ1</accession>
<organism evidence="1 2">
    <name type="scientific">Apatococcus fuscideae</name>
    <dbReference type="NCBI Taxonomy" id="2026836"/>
    <lineage>
        <taxon>Eukaryota</taxon>
        <taxon>Viridiplantae</taxon>
        <taxon>Chlorophyta</taxon>
        <taxon>core chlorophytes</taxon>
        <taxon>Trebouxiophyceae</taxon>
        <taxon>Chlorellales</taxon>
        <taxon>Chlorellaceae</taxon>
        <taxon>Apatococcus</taxon>
    </lineage>
</organism>